<dbReference type="InterPro" id="IPR036217">
    <property type="entry name" value="MethylDNA_cys_MeTrfase_DNAb"/>
</dbReference>
<evidence type="ECO:0000256" key="6">
    <source>
        <dbReference type="ARBA" id="ARBA00022679"/>
    </source>
</evidence>
<evidence type="ECO:0000256" key="4">
    <source>
        <dbReference type="ARBA" id="ARBA00015377"/>
    </source>
</evidence>
<dbReference type="CDD" id="cd06445">
    <property type="entry name" value="ATase"/>
    <property type="match status" value="1"/>
</dbReference>
<gene>
    <name evidence="13" type="ORF">PTTT1_LOCUS10626</name>
</gene>
<evidence type="ECO:0000256" key="10">
    <source>
        <dbReference type="ARBA" id="ARBA00031621"/>
    </source>
</evidence>
<dbReference type="SUPFAM" id="SSF46767">
    <property type="entry name" value="Methylated DNA-protein cysteine methyltransferase, C-terminal domain"/>
    <property type="match status" value="1"/>
</dbReference>
<evidence type="ECO:0000313" key="13">
    <source>
        <dbReference type="EMBL" id="CAG9279610.1"/>
    </source>
</evidence>
<keyword evidence="5" id="KW-0489">Methyltransferase</keyword>
<dbReference type="GO" id="GO:0006281">
    <property type="term" value="P:DNA repair"/>
    <property type="evidence" value="ECO:0007669"/>
    <property type="project" value="UniProtKB-KW"/>
</dbReference>
<reference evidence="13" key="1">
    <citation type="submission" date="2022-02" db="EMBL/GenBank/DDBJ databases">
        <authorList>
            <person name="Giguere J D."/>
        </authorList>
    </citation>
    <scope>NUCLEOTIDE SEQUENCE</scope>
    <source>
        <strain evidence="13">CCAP 1055/1</strain>
    </source>
</reference>
<evidence type="ECO:0000256" key="8">
    <source>
        <dbReference type="ARBA" id="ARBA00023204"/>
    </source>
</evidence>
<keyword evidence="6" id="KW-0808">Transferase</keyword>
<dbReference type="PANTHER" id="PTHR10815:SF13">
    <property type="entry name" value="METHYLATED-DNA--PROTEIN-CYSTEINE METHYLTRANSFERASE"/>
    <property type="match status" value="1"/>
</dbReference>
<evidence type="ECO:0000256" key="9">
    <source>
        <dbReference type="ARBA" id="ARBA00030795"/>
    </source>
</evidence>
<comment type="catalytic activity">
    <reaction evidence="11">
        <text>a 6-O-methyl-2'-deoxyguanosine in DNA + L-cysteinyl-[protein] = S-methyl-L-cysteinyl-[protein] + a 2'-deoxyguanosine in DNA</text>
        <dbReference type="Rhea" id="RHEA:24000"/>
        <dbReference type="Rhea" id="RHEA-COMP:10131"/>
        <dbReference type="Rhea" id="RHEA-COMP:10132"/>
        <dbReference type="Rhea" id="RHEA-COMP:11367"/>
        <dbReference type="Rhea" id="RHEA-COMP:11368"/>
        <dbReference type="ChEBI" id="CHEBI:29950"/>
        <dbReference type="ChEBI" id="CHEBI:82612"/>
        <dbReference type="ChEBI" id="CHEBI:85445"/>
        <dbReference type="ChEBI" id="CHEBI:85448"/>
        <dbReference type="EC" id="2.1.1.63"/>
    </reaction>
</comment>
<keyword evidence="8" id="KW-0234">DNA repair</keyword>
<dbReference type="Gene3D" id="1.10.10.10">
    <property type="entry name" value="Winged helix-like DNA-binding domain superfamily/Winged helix DNA-binding domain"/>
    <property type="match status" value="1"/>
</dbReference>
<evidence type="ECO:0000256" key="5">
    <source>
        <dbReference type="ARBA" id="ARBA00022603"/>
    </source>
</evidence>
<dbReference type="InterPro" id="IPR014048">
    <property type="entry name" value="MethylDNA_cys_MeTrfase_DNA-bd"/>
</dbReference>
<dbReference type="EMBL" id="OU594953">
    <property type="protein sequence ID" value="CAG9279610.1"/>
    <property type="molecule type" value="Genomic_DNA"/>
</dbReference>
<dbReference type="EC" id="2.1.1.63" evidence="3"/>
<name>A0A8J9X183_PHATR</name>
<evidence type="ECO:0000256" key="1">
    <source>
        <dbReference type="ARBA" id="ARBA00001286"/>
    </source>
</evidence>
<evidence type="ECO:0000259" key="12">
    <source>
        <dbReference type="Pfam" id="PF01035"/>
    </source>
</evidence>
<feature type="domain" description="Methylated-DNA-[protein]-cysteine S-methyltransferase DNA binding" evidence="12">
    <location>
        <begin position="17"/>
        <end position="100"/>
    </location>
</feature>
<dbReference type="PANTHER" id="PTHR10815">
    <property type="entry name" value="METHYLATED-DNA--PROTEIN-CYSTEINE METHYLTRANSFERASE"/>
    <property type="match status" value="1"/>
</dbReference>
<evidence type="ECO:0000256" key="2">
    <source>
        <dbReference type="ARBA" id="ARBA00008711"/>
    </source>
</evidence>
<dbReference type="GO" id="GO:0032259">
    <property type="term" value="P:methylation"/>
    <property type="evidence" value="ECO:0007669"/>
    <property type="project" value="UniProtKB-KW"/>
</dbReference>
<evidence type="ECO:0000256" key="7">
    <source>
        <dbReference type="ARBA" id="ARBA00022763"/>
    </source>
</evidence>
<dbReference type="InterPro" id="IPR001497">
    <property type="entry name" value="MethylDNA_cys_MeTrfase_AS"/>
</dbReference>
<comment type="similarity">
    <text evidence="2">Belongs to the MGMT family.</text>
</comment>
<dbReference type="NCBIfam" id="TIGR00589">
    <property type="entry name" value="ogt"/>
    <property type="match status" value="1"/>
</dbReference>
<protein>
    <recommendedName>
        <fullName evidence="4">Methylated-DNA--protein-cysteine methyltransferase</fullName>
        <ecNumber evidence="3">2.1.1.63</ecNumber>
    </recommendedName>
    <alternativeName>
        <fullName evidence="9">6-O-methylguanine-DNA methyltransferase</fullName>
    </alternativeName>
    <alternativeName>
        <fullName evidence="10">O-6-methylguanine-DNA-alkyltransferase</fullName>
    </alternativeName>
</protein>
<dbReference type="Proteomes" id="UP000836788">
    <property type="component" value="Chromosome 12"/>
</dbReference>
<evidence type="ECO:0000256" key="11">
    <source>
        <dbReference type="ARBA" id="ARBA00049348"/>
    </source>
</evidence>
<accession>A0A8J9X183</accession>
<proteinExistence type="inferred from homology"/>
<dbReference type="Pfam" id="PF01035">
    <property type="entry name" value="DNA_binding_1"/>
    <property type="match status" value="1"/>
</dbReference>
<dbReference type="InterPro" id="IPR036388">
    <property type="entry name" value="WH-like_DNA-bd_sf"/>
</dbReference>
<dbReference type="PROSITE" id="PS00374">
    <property type="entry name" value="MGMT"/>
    <property type="match status" value="1"/>
</dbReference>
<keyword evidence="7" id="KW-0227">DNA damage</keyword>
<organism evidence="13">
    <name type="scientific">Phaeodactylum tricornutum</name>
    <name type="common">Diatom</name>
    <dbReference type="NCBI Taxonomy" id="2850"/>
    <lineage>
        <taxon>Eukaryota</taxon>
        <taxon>Sar</taxon>
        <taxon>Stramenopiles</taxon>
        <taxon>Ochrophyta</taxon>
        <taxon>Bacillariophyta</taxon>
        <taxon>Bacillariophyceae</taxon>
        <taxon>Bacillariophycidae</taxon>
        <taxon>Naviculales</taxon>
        <taxon>Phaeodactylaceae</taxon>
        <taxon>Phaeodactylum</taxon>
    </lineage>
</organism>
<evidence type="ECO:0000256" key="3">
    <source>
        <dbReference type="ARBA" id="ARBA00011918"/>
    </source>
</evidence>
<sequence>MAALALLSSGQIPLTTFQAKVYHALVKVPEGKVTTYKELGLAIDCRSAQAIGQALKRNPYAPTVPCHRVVQSDLSLGGFGGTRSGAKIDRKIALLQSEGVRLNGNGCIEKSSVYTFPKKPQ</sequence>
<dbReference type="AlphaFoldDB" id="A0A8J9X183"/>
<dbReference type="GO" id="GO:0003908">
    <property type="term" value="F:methylated-DNA-[protein]-cysteine S-methyltransferase activity"/>
    <property type="evidence" value="ECO:0007669"/>
    <property type="project" value="UniProtKB-EC"/>
</dbReference>
<comment type="catalytic activity">
    <reaction evidence="1">
        <text>a 4-O-methyl-thymidine in DNA + L-cysteinyl-[protein] = a thymidine in DNA + S-methyl-L-cysteinyl-[protein]</text>
        <dbReference type="Rhea" id="RHEA:53428"/>
        <dbReference type="Rhea" id="RHEA-COMP:10131"/>
        <dbReference type="Rhea" id="RHEA-COMP:10132"/>
        <dbReference type="Rhea" id="RHEA-COMP:13555"/>
        <dbReference type="Rhea" id="RHEA-COMP:13556"/>
        <dbReference type="ChEBI" id="CHEBI:29950"/>
        <dbReference type="ChEBI" id="CHEBI:82612"/>
        <dbReference type="ChEBI" id="CHEBI:137386"/>
        <dbReference type="ChEBI" id="CHEBI:137387"/>
        <dbReference type="EC" id="2.1.1.63"/>
    </reaction>
</comment>